<dbReference type="AlphaFoldDB" id="A0A6J4K7G2"/>
<reference evidence="2" key="1">
    <citation type="submission" date="2020-02" db="EMBL/GenBank/DDBJ databases">
        <authorList>
            <person name="Meier V. D."/>
        </authorList>
    </citation>
    <scope>NUCLEOTIDE SEQUENCE</scope>
    <source>
        <strain evidence="2">AVDCRST_MAG61</strain>
    </source>
</reference>
<feature type="compositionally biased region" description="Basic and acidic residues" evidence="1">
    <location>
        <begin position="14"/>
        <end position="28"/>
    </location>
</feature>
<organism evidence="2">
    <name type="scientific">uncultured Friedmanniella sp</name>
    <dbReference type="NCBI Taxonomy" id="335381"/>
    <lineage>
        <taxon>Bacteria</taxon>
        <taxon>Bacillati</taxon>
        <taxon>Actinomycetota</taxon>
        <taxon>Actinomycetes</taxon>
        <taxon>Propionibacteriales</taxon>
        <taxon>Nocardioidaceae</taxon>
        <taxon>Friedmanniella</taxon>
        <taxon>environmental samples</taxon>
    </lineage>
</organism>
<gene>
    <name evidence="2" type="ORF">AVDCRST_MAG61-926</name>
</gene>
<proteinExistence type="predicted"/>
<sequence>ELRGDLQPRAPSPPRREGATEDARLETHPRRRRSARHRPRGRRREDHCPPPRSRAGADARRRVGSGHVRAGQGRHGRAQL</sequence>
<feature type="compositionally biased region" description="Basic residues" evidence="1">
    <location>
        <begin position="29"/>
        <end position="42"/>
    </location>
</feature>
<feature type="non-terminal residue" evidence="2">
    <location>
        <position position="80"/>
    </location>
</feature>
<protein>
    <submittedName>
        <fullName evidence="2">Uncharacterized protein</fullName>
    </submittedName>
</protein>
<evidence type="ECO:0000313" key="2">
    <source>
        <dbReference type="EMBL" id="CAA9298321.1"/>
    </source>
</evidence>
<dbReference type="EMBL" id="CADCTT010000120">
    <property type="protein sequence ID" value="CAA9298321.1"/>
    <property type="molecule type" value="Genomic_DNA"/>
</dbReference>
<accession>A0A6J4K7G2</accession>
<feature type="compositionally biased region" description="Basic and acidic residues" evidence="1">
    <location>
        <begin position="43"/>
        <end position="61"/>
    </location>
</feature>
<evidence type="ECO:0000256" key="1">
    <source>
        <dbReference type="SAM" id="MobiDB-lite"/>
    </source>
</evidence>
<feature type="region of interest" description="Disordered" evidence="1">
    <location>
        <begin position="1"/>
        <end position="80"/>
    </location>
</feature>
<feature type="non-terminal residue" evidence="2">
    <location>
        <position position="1"/>
    </location>
</feature>
<name>A0A6J4K7G2_9ACTN</name>